<dbReference type="InterPro" id="IPR028427">
    <property type="entry name" value="Met_Sox_Rdtase_MsrB"/>
</dbReference>
<dbReference type="GO" id="GO:0030091">
    <property type="term" value="P:protein repair"/>
    <property type="evidence" value="ECO:0007669"/>
    <property type="project" value="InterPro"/>
</dbReference>
<feature type="domain" description="MsrB" evidence="4">
    <location>
        <begin position="10"/>
        <end position="133"/>
    </location>
</feature>
<dbReference type="EC" id="1.8.4.12" evidence="3"/>
<evidence type="ECO:0000256" key="2">
    <source>
        <dbReference type="ARBA" id="ARBA00048488"/>
    </source>
</evidence>
<dbReference type="SUPFAM" id="SSF51316">
    <property type="entry name" value="Mss4-like"/>
    <property type="match status" value="1"/>
</dbReference>
<comment type="caution">
    <text evidence="3">Lacks conserved residue(s) required for the propagation of feature annotation.</text>
</comment>
<dbReference type="Proteomes" id="UP000249557">
    <property type="component" value="Unassembled WGS sequence"/>
</dbReference>
<dbReference type="Pfam" id="PF01641">
    <property type="entry name" value="SelR"/>
    <property type="match status" value="1"/>
</dbReference>
<keyword evidence="1 3" id="KW-0560">Oxidoreductase</keyword>
<dbReference type="PANTHER" id="PTHR10173">
    <property type="entry name" value="METHIONINE SULFOXIDE REDUCTASE"/>
    <property type="match status" value="1"/>
</dbReference>
<comment type="catalytic activity">
    <reaction evidence="2 3">
        <text>L-methionyl-[protein] + [thioredoxin]-disulfide + H2O = L-methionyl-(R)-S-oxide-[protein] + [thioredoxin]-dithiol</text>
        <dbReference type="Rhea" id="RHEA:24164"/>
        <dbReference type="Rhea" id="RHEA-COMP:10698"/>
        <dbReference type="Rhea" id="RHEA-COMP:10700"/>
        <dbReference type="Rhea" id="RHEA-COMP:12313"/>
        <dbReference type="Rhea" id="RHEA-COMP:12314"/>
        <dbReference type="ChEBI" id="CHEBI:15377"/>
        <dbReference type="ChEBI" id="CHEBI:16044"/>
        <dbReference type="ChEBI" id="CHEBI:29950"/>
        <dbReference type="ChEBI" id="CHEBI:45764"/>
        <dbReference type="ChEBI" id="CHEBI:50058"/>
        <dbReference type="EC" id="1.8.4.12"/>
    </reaction>
</comment>
<accession>A0A2W5BZ63</accession>
<dbReference type="EMBL" id="QFNK01000020">
    <property type="protein sequence ID" value="PZO88361.1"/>
    <property type="molecule type" value="Genomic_DNA"/>
</dbReference>
<dbReference type="GO" id="GO:0005737">
    <property type="term" value="C:cytoplasm"/>
    <property type="evidence" value="ECO:0007669"/>
    <property type="project" value="TreeGrafter"/>
</dbReference>
<evidence type="ECO:0000256" key="3">
    <source>
        <dbReference type="HAMAP-Rule" id="MF_01400"/>
    </source>
</evidence>
<dbReference type="HAMAP" id="MF_01400">
    <property type="entry name" value="MsrB"/>
    <property type="match status" value="1"/>
</dbReference>
<dbReference type="PANTHER" id="PTHR10173:SF59">
    <property type="entry name" value="PEPTIDE METHIONINE SULFOXIDE REDUCTASE MSRA_MSRB"/>
    <property type="match status" value="1"/>
</dbReference>
<dbReference type="FunFam" id="2.170.150.20:FF:000003">
    <property type="entry name" value="Peptide methionine sulfoxide reductase MsrB"/>
    <property type="match status" value="1"/>
</dbReference>
<proteinExistence type="inferred from homology"/>
<dbReference type="PROSITE" id="PS51790">
    <property type="entry name" value="MSRB"/>
    <property type="match status" value="1"/>
</dbReference>
<dbReference type="InterPro" id="IPR002579">
    <property type="entry name" value="Met_Sox_Rdtase_MsrB_dom"/>
</dbReference>
<reference evidence="5 6" key="1">
    <citation type="submission" date="2017-08" db="EMBL/GenBank/DDBJ databases">
        <title>Infants hospitalized years apart are colonized by the same room-sourced microbial strains.</title>
        <authorList>
            <person name="Brooks B."/>
            <person name="Olm M.R."/>
            <person name="Firek B.A."/>
            <person name="Baker R."/>
            <person name="Thomas B.C."/>
            <person name="Morowitz M.J."/>
            <person name="Banfield J.F."/>
        </authorList>
    </citation>
    <scope>NUCLEOTIDE SEQUENCE [LARGE SCALE GENOMIC DNA]</scope>
    <source>
        <strain evidence="5">S2_018_000_R2_104</strain>
    </source>
</reference>
<comment type="caution">
    <text evidence="5">The sequence shown here is derived from an EMBL/GenBank/DDBJ whole genome shotgun (WGS) entry which is preliminary data.</text>
</comment>
<comment type="similarity">
    <text evidence="3">Belongs to the MsrB Met sulfoxide reductase family.</text>
</comment>
<sequence>MSTPKTYQKTDEAVKGLTDMQKYVTQHEGTERPFENEYWDHKEEGIYVDVVTGEPLFSSTDKYDSGTGWPSFTKPIGDHNIKTKTDTKLFMQRTEVRSSSGDSHLGHVFPDGPKEHGGNRYCINSASLRFVPKAELETRGYGEYLALFNQSTAK</sequence>
<evidence type="ECO:0000256" key="1">
    <source>
        <dbReference type="ARBA" id="ARBA00023002"/>
    </source>
</evidence>
<protein>
    <recommendedName>
        <fullName evidence="3">Peptide methionine sulfoxide reductase MsrB</fullName>
        <ecNumber evidence="3">1.8.4.12</ecNumber>
    </recommendedName>
    <alternativeName>
        <fullName evidence="3">Peptide-methionine (R)-S-oxide reductase</fullName>
    </alternativeName>
</protein>
<dbReference type="GO" id="GO:0033743">
    <property type="term" value="F:peptide-methionine (R)-S-oxide reductase activity"/>
    <property type="evidence" value="ECO:0007669"/>
    <property type="project" value="UniProtKB-UniRule"/>
</dbReference>
<dbReference type="Gene3D" id="2.170.150.20">
    <property type="entry name" value="Peptide methionine sulfoxide reductase"/>
    <property type="match status" value="1"/>
</dbReference>
<feature type="active site" description="Nucleophile" evidence="3">
    <location>
        <position position="122"/>
    </location>
</feature>
<gene>
    <name evidence="3 5" type="primary">msrB</name>
    <name evidence="5" type="ORF">DI626_01930</name>
</gene>
<evidence type="ECO:0000313" key="5">
    <source>
        <dbReference type="EMBL" id="PZO88361.1"/>
    </source>
</evidence>
<dbReference type="AlphaFoldDB" id="A0A2W5BZ63"/>
<dbReference type="InterPro" id="IPR011057">
    <property type="entry name" value="Mss4-like_sf"/>
</dbReference>
<evidence type="ECO:0000313" key="6">
    <source>
        <dbReference type="Proteomes" id="UP000249557"/>
    </source>
</evidence>
<dbReference type="GO" id="GO:0006979">
    <property type="term" value="P:response to oxidative stress"/>
    <property type="evidence" value="ECO:0007669"/>
    <property type="project" value="InterPro"/>
</dbReference>
<name>A0A2W5BZ63_9BACT</name>
<dbReference type="NCBIfam" id="TIGR00357">
    <property type="entry name" value="peptide-methionine (R)-S-oxide reductase MsrB"/>
    <property type="match status" value="1"/>
</dbReference>
<evidence type="ECO:0000259" key="4">
    <source>
        <dbReference type="PROSITE" id="PS51790"/>
    </source>
</evidence>
<organism evidence="5 6">
    <name type="scientific">Micavibrio aeruginosavorus</name>
    <dbReference type="NCBI Taxonomy" id="349221"/>
    <lineage>
        <taxon>Bacteria</taxon>
        <taxon>Pseudomonadati</taxon>
        <taxon>Bdellovibrionota</taxon>
        <taxon>Bdellovibrionia</taxon>
        <taxon>Bdellovibrionales</taxon>
        <taxon>Pseudobdellovibrionaceae</taxon>
        <taxon>Micavibrio</taxon>
    </lineage>
</organism>